<dbReference type="RefSeq" id="WP_017362261.1">
    <property type="nucleotide sequence ID" value="NZ_FMZQ01000007.1"/>
</dbReference>
<dbReference type="EMBL" id="FMZQ01000007">
    <property type="protein sequence ID" value="SDC83707.1"/>
    <property type="molecule type" value="Genomic_DNA"/>
</dbReference>
<keyword evidence="2" id="KW-1185">Reference proteome</keyword>
<accession>A0A1G6PWD3</accession>
<dbReference type="GeneID" id="57609102"/>
<sequence>MPTEQTPESLSELLVSSMPGGDDRRMWRDYMASAFEQVAATDDLSLLRAAKAADAFEVEFIEFVSNFPGVEVVPAPEGGYYGFMLGLVKRDRDARGEVLRALAAELRRS</sequence>
<name>A0A1G6PWD3_9GAMM</name>
<evidence type="ECO:0000313" key="1">
    <source>
        <dbReference type="EMBL" id="SDC83707.1"/>
    </source>
</evidence>
<protein>
    <submittedName>
        <fullName evidence="1">Uncharacterized protein</fullName>
    </submittedName>
</protein>
<proteinExistence type="predicted"/>
<reference evidence="2" key="1">
    <citation type="submission" date="2016-10" db="EMBL/GenBank/DDBJ databases">
        <authorList>
            <person name="Varghese N."/>
            <person name="Submissions S."/>
        </authorList>
    </citation>
    <scope>NUCLEOTIDE SEQUENCE [LARGE SCALE GENOMIC DNA]</scope>
    <source>
        <strain evidence="2">DSM 26382</strain>
    </source>
</reference>
<dbReference type="Proteomes" id="UP000199467">
    <property type="component" value="Unassembled WGS sequence"/>
</dbReference>
<dbReference type="AlphaFoldDB" id="A0A1G6PWD3"/>
<organism evidence="1 2">
    <name type="scientific">Ectopseudomonas chengduensis</name>
    <dbReference type="NCBI Taxonomy" id="489632"/>
    <lineage>
        <taxon>Bacteria</taxon>
        <taxon>Pseudomonadati</taxon>
        <taxon>Pseudomonadota</taxon>
        <taxon>Gammaproteobacteria</taxon>
        <taxon>Pseudomonadales</taxon>
        <taxon>Pseudomonadaceae</taxon>
        <taxon>Ectopseudomonas</taxon>
    </lineage>
</organism>
<gene>
    <name evidence="1" type="ORF">SAMN05216576_107100</name>
</gene>
<evidence type="ECO:0000313" key="2">
    <source>
        <dbReference type="Proteomes" id="UP000199467"/>
    </source>
</evidence>